<keyword evidence="2" id="KW-1133">Transmembrane helix</keyword>
<dbReference type="HOGENOM" id="CLU_1001633_0_0_1"/>
<dbReference type="AlphaFoldDB" id="A0A060S6X4"/>
<keyword evidence="4" id="KW-1185">Reference proteome</keyword>
<accession>A0A060S6X4</accession>
<evidence type="ECO:0000313" key="3">
    <source>
        <dbReference type="EMBL" id="CDO70120.1"/>
    </source>
</evidence>
<keyword evidence="2" id="KW-0472">Membrane</keyword>
<feature type="region of interest" description="Disordered" evidence="1">
    <location>
        <begin position="158"/>
        <end position="218"/>
    </location>
</feature>
<evidence type="ECO:0000256" key="1">
    <source>
        <dbReference type="SAM" id="MobiDB-lite"/>
    </source>
</evidence>
<gene>
    <name evidence="3" type="ORF">BN946_scf184783.g4</name>
</gene>
<sequence>MTAVSYTLQSASEATGTNAASSMGATRVSAGVIIGLVVSSVAIISVAVLAAICLCSMRGQRARDTSHLVQRQSVQSFGNLSGGSTDRTTSVWSILEKIPHPTDGAVQPDAVLPRLSPNRRKPSIYAMDSDIAASIQDVMRLQAHANLEACPLDAARVDSPTLHSTSDFSTPPKSPVVPRKPAFALLSPEEQSPRKVDSPRSAKENPSTSLSRTPSTANSAMQHIWDSGFHVQRRSHLDLEVARASSVIDPHLFGGAKSMHIVVPDVPLIGTRGACGEP</sequence>
<reference evidence="3" key="1">
    <citation type="submission" date="2014-01" db="EMBL/GenBank/DDBJ databases">
        <title>The genome of the white-rot fungus Pycnoporus cinnabarinus: a basidiomycete model with a versatile arsenal for lignocellulosic biomass breakdown.</title>
        <authorList>
            <person name="Levasseur A."/>
            <person name="Lomascolo A."/>
            <person name="Ruiz-Duenas F.J."/>
            <person name="Uzan E."/>
            <person name="Piumi F."/>
            <person name="Kues U."/>
            <person name="Ram A.F.J."/>
            <person name="Murat C."/>
            <person name="Haon M."/>
            <person name="Benoit I."/>
            <person name="Arfi Y."/>
            <person name="Chevret D."/>
            <person name="Drula E."/>
            <person name="Kwon M.J."/>
            <person name="Gouret P."/>
            <person name="Lesage-Meessen L."/>
            <person name="Lombard V."/>
            <person name="Mariette J."/>
            <person name="Noirot C."/>
            <person name="Park J."/>
            <person name="Patyshakuliyeva A."/>
            <person name="Wieneger R.A.B."/>
            <person name="Wosten H.A.B."/>
            <person name="Martin F."/>
            <person name="Coutinho P.M."/>
            <person name="de Vries R."/>
            <person name="Martinez A.T."/>
            <person name="Klopp C."/>
            <person name="Pontarotti P."/>
            <person name="Henrissat B."/>
            <person name="Record E."/>
        </authorList>
    </citation>
    <scope>NUCLEOTIDE SEQUENCE [LARGE SCALE GENOMIC DNA]</scope>
    <source>
        <strain evidence="3">BRFM137</strain>
    </source>
</reference>
<protein>
    <submittedName>
        <fullName evidence="3">Uncharacterized protein</fullName>
    </submittedName>
</protein>
<feature type="compositionally biased region" description="Polar residues" evidence="1">
    <location>
        <begin position="161"/>
        <end position="171"/>
    </location>
</feature>
<feature type="compositionally biased region" description="Polar residues" evidence="1">
    <location>
        <begin position="204"/>
        <end position="218"/>
    </location>
</feature>
<evidence type="ECO:0000313" key="4">
    <source>
        <dbReference type="Proteomes" id="UP000029665"/>
    </source>
</evidence>
<dbReference type="EMBL" id="CCBP010000068">
    <property type="protein sequence ID" value="CDO70120.1"/>
    <property type="molecule type" value="Genomic_DNA"/>
</dbReference>
<dbReference type="OrthoDB" id="3266934at2759"/>
<evidence type="ECO:0000256" key="2">
    <source>
        <dbReference type="SAM" id="Phobius"/>
    </source>
</evidence>
<dbReference type="Proteomes" id="UP000029665">
    <property type="component" value="Unassembled WGS sequence"/>
</dbReference>
<keyword evidence="2" id="KW-0812">Transmembrane</keyword>
<feature type="transmembrane region" description="Helical" evidence="2">
    <location>
        <begin position="32"/>
        <end position="55"/>
    </location>
</feature>
<organism evidence="3 4">
    <name type="scientific">Pycnoporus cinnabarinus</name>
    <name type="common">Cinnabar-red polypore</name>
    <name type="synonym">Trametes cinnabarina</name>
    <dbReference type="NCBI Taxonomy" id="5643"/>
    <lineage>
        <taxon>Eukaryota</taxon>
        <taxon>Fungi</taxon>
        <taxon>Dikarya</taxon>
        <taxon>Basidiomycota</taxon>
        <taxon>Agaricomycotina</taxon>
        <taxon>Agaricomycetes</taxon>
        <taxon>Polyporales</taxon>
        <taxon>Polyporaceae</taxon>
        <taxon>Trametes</taxon>
    </lineage>
</organism>
<feature type="compositionally biased region" description="Basic and acidic residues" evidence="1">
    <location>
        <begin position="191"/>
        <end position="203"/>
    </location>
</feature>
<dbReference type="STRING" id="5643.A0A060S6X4"/>
<comment type="caution">
    <text evidence="3">The sequence shown here is derived from an EMBL/GenBank/DDBJ whole genome shotgun (WGS) entry which is preliminary data.</text>
</comment>
<name>A0A060S6X4_PYCCI</name>
<proteinExistence type="predicted"/>